<dbReference type="AlphaFoldDB" id="A0AAD7NVE8"/>
<evidence type="ECO:0000313" key="3">
    <source>
        <dbReference type="Proteomes" id="UP001215280"/>
    </source>
</evidence>
<proteinExistence type="predicted"/>
<dbReference type="Proteomes" id="UP001215280">
    <property type="component" value="Unassembled WGS sequence"/>
</dbReference>
<gene>
    <name evidence="2" type="ORF">DFH07DRAFT_30047</name>
</gene>
<keyword evidence="3" id="KW-1185">Reference proteome</keyword>
<reference evidence="2" key="1">
    <citation type="submission" date="2023-03" db="EMBL/GenBank/DDBJ databases">
        <title>Massive genome expansion in bonnet fungi (Mycena s.s.) driven by repeated elements and novel gene families across ecological guilds.</title>
        <authorList>
            <consortium name="Lawrence Berkeley National Laboratory"/>
            <person name="Harder C.B."/>
            <person name="Miyauchi S."/>
            <person name="Viragh M."/>
            <person name="Kuo A."/>
            <person name="Thoen E."/>
            <person name="Andreopoulos B."/>
            <person name="Lu D."/>
            <person name="Skrede I."/>
            <person name="Drula E."/>
            <person name="Henrissat B."/>
            <person name="Morin E."/>
            <person name="Kohler A."/>
            <person name="Barry K."/>
            <person name="LaButti K."/>
            <person name="Morin E."/>
            <person name="Salamov A."/>
            <person name="Lipzen A."/>
            <person name="Mereny Z."/>
            <person name="Hegedus B."/>
            <person name="Baldrian P."/>
            <person name="Stursova M."/>
            <person name="Weitz H."/>
            <person name="Taylor A."/>
            <person name="Grigoriev I.V."/>
            <person name="Nagy L.G."/>
            <person name="Martin F."/>
            <person name="Kauserud H."/>
        </authorList>
    </citation>
    <scope>NUCLEOTIDE SEQUENCE</scope>
    <source>
        <strain evidence="2">CBHHK188m</strain>
    </source>
</reference>
<accession>A0AAD7NVE8</accession>
<evidence type="ECO:0000256" key="1">
    <source>
        <dbReference type="SAM" id="Phobius"/>
    </source>
</evidence>
<organism evidence="2 3">
    <name type="scientific">Mycena maculata</name>
    <dbReference type="NCBI Taxonomy" id="230809"/>
    <lineage>
        <taxon>Eukaryota</taxon>
        <taxon>Fungi</taxon>
        <taxon>Dikarya</taxon>
        <taxon>Basidiomycota</taxon>
        <taxon>Agaricomycotina</taxon>
        <taxon>Agaricomycetes</taxon>
        <taxon>Agaricomycetidae</taxon>
        <taxon>Agaricales</taxon>
        <taxon>Marasmiineae</taxon>
        <taxon>Mycenaceae</taxon>
        <taxon>Mycena</taxon>
    </lineage>
</organism>
<sequence>MFSGQSHPFLYLLIYAPSLSCLAPRITVTVSRRYREANRARMSQDRLSQAHSLAEMSRLHATYRPRALPCLFLHNSHWFLS</sequence>
<name>A0AAD7NVE8_9AGAR</name>
<keyword evidence="1" id="KW-0472">Membrane</keyword>
<protein>
    <submittedName>
        <fullName evidence="2">Uncharacterized protein</fullName>
    </submittedName>
</protein>
<evidence type="ECO:0000313" key="2">
    <source>
        <dbReference type="EMBL" id="KAJ7776782.1"/>
    </source>
</evidence>
<comment type="caution">
    <text evidence="2">The sequence shown here is derived from an EMBL/GenBank/DDBJ whole genome shotgun (WGS) entry which is preliminary data.</text>
</comment>
<dbReference type="EMBL" id="JARJLG010000011">
    <property type="protein sequence ID" value="KAJ7776782.1"/>
    <property type="molecule type" value="Genomic_DNA"/>
</dbReference>
<keyword evidence="1" id="KW-1133">Transmembrane helix</keyword>
<keyword evidence="1" id="KW-0812">Transmembrane</keyword>
<feature type="transmembrane region" description="Helical" evidence="1">
    <location>
        <begin position="12"/>
        <end position="31"/>
    </location>
</feature>